<protein>
    <recommendedName>
        <fullName evidence="4">DNA repair protein</fullName>
    </recommendedName>
</protein>
<reference evidence="2 3" key="1">
    <citation type="submission" date="2023-01" db="EMBL/GenBank/DDBJ databases">
        <title>Psychrosphaera sp. nov., isolated from marine algae.</title>
        <authorList>
            <person name="Bayburt H."/>
            <person name="Choi B.J."/>
            <person name="Kim J.M."/>
            <person name="Choi D.G."/>
            <person name="Jeon C.O."/>
        </authorList>
    </citation>
    <scope>NUCLEOTIDE SEQUENCE [LARGE SCALE GENOMIC DNA]</scope>
    <source>
        <strain evidence="2 3">G1-22</strain>
    </source>
</reference>
<evidence type="ECO:0008006" key="4">
    <source>
        <dbReference type="Google" id="ProtNLM"/>
    </source>
</evidence>
<feature type="coiled-coil region" evidence="1">
    <location>
        <begin position="16"/>
        <end position="47"/>
    </location>
</feature>
<gene>
    <name evidence="2" type="ORF">PN838_01610</name>
</gene>
<evidence type="ECO:0000256" key="1">
    <source>
        <dbReference type="SAM" id="Coils"/>
    </source>
</evidence>
<comment type="caution">
    <text evidence="2">The sequence shown here is derived from an EMBL/GenBank/DDBJ whole genome shotgun (WGS) entry which is preliminary data.</text>
</comment>
<dbReference type="RefSeq" id="WP_215962816.1">
    <property type="nucleotide sequence ID" value="NZ_JAQOMS010000002.1"/>
</dbReference>
<organism evidence="2 3">
    <name type="scientific">Psychrosphaera algicola</name>
    <dbReference type="NCBI Taxonomy" id="3023714"/>
    <lineage>
        <taxon>Bacteria</taxon>
        <taxon>Pseudomonadati</taxon>
        <taxon>Pseudomonadota</taxon>
        <taxon>Gammaproteobacteria</taxon>
        <taxon>Alteromonadales</taxon>
        <taxon>Pseudoalteromonadaceae</taxon>
        <taxon>Psychrosphaera</taxon>
    </lineage>
</organism>
<keyword evidence="3" id="KW-1185">Reference proteome</keyword>
<proteinExistence type="predicted"/>
<evidence type="ECO:0000313" key="2">
    <source>
        <dbReference type="EMBL" id="MDC2887782.1"/>
    </source>
</evidence>
<dbReference type="EMBL" id="JAQOMS010000002">
    <property type="protein sequence ID" value="MDC2887782.1"/>
    <property type="molecule type" value="Genomic_DNA"/>
</dbReference>
<evidence type="ECO:0000313" key="3">
    <source>
        <dbReference type="Proteomes" id="UP001528411"/>
    </source>
</evidence>
<sequence>MLFAIIVALIIGLVIIAVVANTMQQQKDKLEAEKRQEMAKYRAIIEETDETIMNEVGVPISNEGYSILYRRVHHALTGMNETNPGQKDVVARIQSIKEKITAGDFPSAEVSNTELPDNEKLLIALIQGIKKYRTILRSEHGKGRIPSNLFMQEDKKIEKLQLKINVESQIKRGKLAITNGLTGSARQYFEKALATLEAQPYSDDYIVARKKNVTERLELIASDLKSANAKAVKKKIEDEKDDLDELFAPKKKW</sequence>
<keyword evidence="1" id="KW-0175">Coiled coil</keyword>
<accession>A0ABT5FAY2</accession>
<name>A0ABT5FAY2_9GAMM</name>
<dbReference type="Proteomes" id="UP001528411">
    <property type="component" value="Unassembled WGS sequence"/>
</dbReference>